<comment type="caution">
    <text evidence="5">The sequence shown here is derived from an EMBL/GenBank/DDBJ whole genome shotgun (WGS) entry which is preliminary data.</text>
</comment>
<evidence type="ECO:0000313" key="5">
    <source>
        <dbReference type="EMBL" id="EKC49141.1"/>
    </source>
</evidence>
<dbReference type="AlphaFoldDB" id="K1SPF4"/>
<evidence type="ECO:0000256" key="2">
    <source>
        <dbReference type="SAM" id="MobiDB-lite"/>
    </source>
</evidence>
<evidence type="ECO:0000256" key="3">
    <source>
        <dbReference type="SAM" id="Phobius"/>
    </source>
</evidence>
<dbReference type="Pfam" id="PF00746">
    <property type="entry name" value="Gram_pos_anchor"/>
    <property type="match status" value="1"/>
</dbReference>
<dbReference type="EMBL" id="AJWZ01010205">
    <property type="protein sequence ID" value="EKC49141.1"/>
    <property type="molecule type" value="Genomic_DNA"/>
</dbReference>
<name>K1SPF4_9ZZZZ</name>
<dbReference type="InterPro" id="IPR019931">
    <property type="entry name" value="LPXTG_anchor"/>
</dbReference>
<accession>K1SPF4</accession>
<keyword evidence="3" id="KW-1133">Transmembrane helix</keyword>
<organism evidence="5">
    <name type="scientific">human gut metagenome</name>
    <dbReference type="NCBI Taxonomy" id="408170"/>
    <lineage>
        <taxon>unclassified sequences</taxon>
        <taxon>metagenomes</taxon>
        <taxon>organismal metagenomes</taxon>
    </lineage>
</organism>
<evidence type="ECO:0000259" key="4">
    <source>
        <dbReference type="PROSITE" id="PS50847"/>
    </source>
</evidence>
<keyword evidence="3" id="KW-0812">Transmembrane</keyword>
<sequence>DQMTKDACSALLVTKKPDLTYEDENGTKWYLKSVVKTDANGTLTWAGLSESEYRYVEVQAPNGYNLDSTVRKVTRPTGGGTASVSVTNRPGYNLPETGGIGTWPFMTAGLLLAGTALALLLKKRKTNN</sequence>
<dbReference type="PROSITE" id="PS50847">
    <property type="entry name" value="GRAM_POS_ANCHORING"/>
    <property type="match status" value="1"/>
</dbReference>
<dbReference type="InterPro" id="IPR013783">
    <property type="entry name" value="Ig-like_fold"/>
</dbReference>
<keyword evidence="3" id="KW-0472">Membrane</keyword>
<dbReference type="InterPro" id="IPR041033">
    <property type="entry name" value="SpaA_PFL_dom_1"/>
</dbReference>
<protein>
    <submittedName>
        <fullName evidence="5">Surface protein</fullName>
    </submittedName>
</protein>
<evidence type="ECO:0000256" key="1">
    <source>
        <dbReference type="ARBA" id="ARBA00022525"/>
    </source>
</evidence>
<keyword evidence="1" id="KW-0964">Secreted</keyword>
<dbReference type="NCBIfam" id="TIGR01167">
    <property type="entry name" value="LPXTG_anchor"/>
    <property type="match status" value="1"/>
</dbReference>
<feature type="transmembrane region" description="Helical" evidence="3">
    <location>
        <begin position="100"/>
        <end position="121"/>
    </location>
</feature>
<gene>
    <name evidence="5" type="ORF">OBE_14796</name>
</gene>
<feature type="domain" description="Gram-positive cocci surface proteins LPxTG" evidence="4">
    <location>
        <begin position="94"/>
        <end position="128"/>
    </location>
</feature>
<feature type="region of interest" description="Disordered" evidence="2">
    <location>
        <begin position="69"/>
        <end position="91"/>
    </location>
</feature>
<reference evidence="5" key="1">
    <citation type="journal article" date="2013" name="Environ. Microbiol.">
        <title>Microbiota from the distal guts of lean and obese adolescents exhibit partial functional redundancy besides clear differences in community structure.</title>
        <authorList>
            <person name="Ferrer M."/>
            <person name="Ruiz A."/>
            <person name="Lanza F."/>
            <person name="Haange S.B."/>
            <person name="Oberbach A."/>
            <person name="Till H."/>
            <person name="Bargiela R."/>
            <person name="Campoy C."/>
            <person name="Segura M.T."/>
            <person name="Richter M."/>
            <person name="von Bergen M."/>
            <person name="Seifert J."/>
            <person name="Suarez A."/>
        </authorList>
    </citation>
    <scope>NUCLEOTIDE SEQUENCE</scope>
</reference>
<dbReference type="Gene3D" id="2.60.40.10">
    <property type="entry name" value="Immunoglobulins"/>
    <property type="match status" value="1"/>
</dbReference>
<feature type="non-terminal residue" evidence="5">
    <location>
        <position position="1"/>
    </location>
</feature>
<dbReference type="Pfam" id="PF17802">
    <property type="entry name" value="SpaA"/>
    <property type="match status" value="1"/>
</dbReference>
<proteinExistence type="predicted"/>